<dbReference type="Proteomes" id="UP000283958">
    <property type="component" value="Unassembled WGS sequence"/>
</dbReference>
<dbReference type="RefSeq" id="WP_117677958.1">
    <property type="nucleotide sequence ID" value="NZ_JACBPU010000002.1"/>
</dbReference>
<dbReference type="EMBL" id="QRXI01000002">
    <property type="protein sequence ID" value="RGT97844.1"/>
    <property type="molecule type" value="Genomic_DNA"/>
</dbReference>
<gene>
    <name evidence="4" type="ORF">DW105_06530</name>
    <name evidence="3" type="ORF">DWX04_02075</name>
    <name evidence="2" type="ORF">DXC44_06450</name>
</gene>
<reference evidence="5 6" key="1">
    <citation type="submission" date="2018-08" db="EMBL/GenBank/DDBJ databases">
        <title>A genome reference for cultivated species of the human gut microbiota.</title>
        <authorList>
            <person name="Zou Y."/>
            <person name="Xue W."/>
            <person name="Luo G."/>
        </authorList>
    </citation>
    <scope>NUCLEOTIDE SEQUENCE [LARGE SCALE GENOMIC DNA]</scope>
    <source>
        <strain evidence="3 6">AF18-14</strain>
        <strain evidence="4 7">AM09-18</strain>
        <strain evidence="2 5">TF05-18</strain>
    </source>
</reference>
<feature type="domain" description="Glycosyltransferase 2-like" evidence="1">
    <location>
        <begin position="7"/>
        <end position="100"/>
    </location>
</feature>
<dbReference type="Pfam" id="PF00535">
    <property type="entry name" value="Glycos_transf_2"/>
    <property type="match status" value="1"/>
</dbReference>
<dbReference type="GO" id="GO:0016758">
    <property type="term" value="F:hexosyltransferase activity"/>
    <property type="evidence" value="ECO:0007669"/>
    <property type="project" value="UniProtKB-ARBA"/>
</dbReference>
<evidence type="ECO:0000259" key="1">
    <source>
        <dbReference type="Pfam" id="PF00535"/>
    </source>
</evidence>
<evidence type="ECO:0000313" key="4">
    <source>
        <dbReference type="EMBL" id="RHJ78457.1"/>
    </source>
</evidence>
<dbReference type="Proteomes" id="UP000261278">
    <property type="component" value="Unassembled WGS sequence"/>
</dbReference>
<dbReference type="Gene3D" id="3.90.550.10">
    <property type="entry name" value="Spore Coat Polysaccharide Biosynthesis Protein SpsA, Chain A"/>
    <property type="match status" value="1"/>
</dbReference>
<organism evidence="2 5">
    <name type="scientific">Phocaeicola vulgatus</name>
    <name type="common">Bacteroides vulgatus</name>
    <dbReference type="NCBI Taxonomy" id="821"/>
    <lineage>
        <taxon>Bacteria</taxon>
        <taxon>Pseudomonadati</taxon>
        <taxon>Bacteroidota</taxon>
        <taxon>Bacteroidia</taxon>
        <taxon>Bacteroidales</taxon>
        <taxon>Bacteroidaceae</taxon>
        <taxon>Phocaeicola</taxon>
    </lineage>
</organism>
<accession>A0A396AYM8</accession>
<dbReference type="CDD" id="cd06433">
    <property type="entry name" value="GT_2_WfgS_like"/>
    <property type="match status" value="1"/>
</dbReference>
<dbReference type="AlphaFoldDB" id="A0A396AYM8"/>
<dbReference type="SUPFAM" id="SSF53448">
    <property type="entry name" value="Nucleotide-diphospho-sugar transferases"/>
    <property type="match status" value="1"/>
</dbReference>
<protein>
    <submittedName>
        <fullName evidence="2">Glycosyltransferase</fullName>
    </submittedName>
</protein>
<name>A0A396AYM8_PHOVU</name>
<dbReference type="PANTHER" id="PTHR22916:SF67">
    <property type="entry name" value="COLANIC ACID BIOSYNTHESIS GLYCOSYL TRANSFERASE WCAE-RELATED"/>
    <property type="match status" value="1"/>
</dbReference>
<proteinExistence type="predicted"/>
<dbReference type="EMBL" id="QRMN01000011">
    <property type="protein sequence ID" value="RHJ78457.1"/>
    <property type="molecule type" value="Genomic_DNA"/>
</dbReference>
<dbReference type="EMBL" id="QSSN01000005">
    <property type="protein sequence ID" value="RGL87498.1"/>
    <property type="molecule type" value="Genomic_DNA"/>
</dbReference>
<evidence type="ECO:0000313" key="5">
    <source>
        <dbReference type="Proteomes" id="UP000261278"/>
    </source>
</evidence>
<evidence type="ECO:0000313" key="3">
    <source>
        <dbReference type="EMBL" id="RGT97844.1"/>
    </source>
</evidence>
<comment type="caution">
    <text evidence="2">The sequence shown here is derived from an EMBL/GenBank/DDBJ whole genome shotgun (WGS) entry which is preliminary data.</text>
</comment>
<dbReference type="InterPro" id="IPR001173">
    <property type="entry name" value="Glyco_trans_2-like"/>
</dbReference>
<dbReference type="Proteomes" id="UP000283833">
    <property type="component" value="Unassembled WGS sequence"/>
</dbReference>
<evidence type="ECO:0000313" key="2">
    <source>
        <dbReference type="EMBL" id="RGL87498.1"/>
    </source>
</evidence>
<evidence type="ECO:0000313" key="6">
    <source>
        <dbReference type="Proteomes" id="UP000283833"/>
    </source>
</evidence>
<evidence type="ECO:0000313" key="7">
    <source>
        <dbReference type="Proteomes" id="UP000283958"/>
    </source>
</evidence>
<dbReference type="PANTHER" id="PTHR22916">
    <property type="entry name" value="GLYCOSYLTRANSFERASE"/>
    <property type="match status" value="1"/>
</dbReference>
<dbReference type="InterPro" id="IPR029044">
    <property type="entry name" value="Nucleotide-diphossugar_trans"/>
</dbReference>
<keyword evidence="2" id="KW-0808">Transferase</keyword>
<sequence length="292" mass="34380">MEIPKLSIITINFNNNCGLKSTLESIKLQSFTDYEHIIIDAGSSDGSKTTIEKYEKESSHLTYWISESDKGIYDGMNKGIKQAKGEYIYFLNSGDCLQGDILKRIPFNENIQYIYGDMLLVEEKSERKRVAPDYPTVQFFFYDSLSHQSCFIHRSLFVHRLYDTQYKIISDWAHSFQSIIMENCSYKHLPFIISKCDGSGISSIYLHVQSERLKWFKENLSEPLYQSIVDSIEYNASYFKLLIPMMNLRMHFQKRAFNIVKIWLKVHSFFSRHKKNPEDIKKIIYYPPKNLL</sequence>